<dbReference type="PANTHER" id="PTHR13486:SF2">
    <property type="entry name" value="SPLICING FACTOR C9ORF78"/>
    <property type="match status" value="1"/>
</dbReference>
<accession>A0A1I7VAV8</accession>
<dbReference type="eggNOG" id="KOG3345">
    <property type="taxonomic scope" value="Eukaryota"/>
</dbReference>
<reference evidence="6" key="2">
    <citation type="submission" date="2016-11" db="UniProtKB">
        <authorList>
            <consortium name="WormBaseParasite"/>
        </authorList>
    </citation>
    <scope>IDENTIFICATION</scope>
</reference>
<sequence>MSLFKKPTKKKQRHLRERIFDDDEITAEEEAEIACKLEGIKELQESRVCKNGLNAVECALGKELAAEFIAMDDDPFRQRGGGMLRLSEGRQAQMHAADIEAGIRDQFKKESFLRDEHEEMKKYVQAELRKRKAVQDLEDGDATTSKVPSMEDSLMWKAAEKVRLFRSERNDELLSNQMLAGIPEVDLGINARMSNIIETEKKKGEMLKEVVEKRRNLAQDSLFSQDRAKDLAKDYVQHSIFYMESTTRLGQEDWRKKLERPDTERTGEEFVSPSKMIDWLFDKVIGHPLSSTNLSIKIGHISVVATVDTIGVALLAQYFTQQQIEEYRQCFTLYCPKGCAQNASHLRYIMRSLGYTPTIPETIQYFRKYGQKLDFPSFLEILYEENQKGDPIHEIIGALRGIDSKNQNWITVPEFIGILSSVGEKMSREEIYNILQQLDITGGRVLFGSLLNFISNIHTDYTYFSDNNRCNIYKQ</sequence>
<organism evidence="5 6">
    <name type="scientific">Loa loa</name>
    <name type="common">Eye worm</name>
    <name type="synonym">Filaria loa</name>
    <dbReference type="NCBI Taxonomy" id="7209"/>
    <lineage>
        <taxon>Eukaryota</taxon>
        <taxon>Metazoa</taxon>
        <taxon>Ecdysozoa</taxon>
        <taxon>Nematoda</taxon>
        <taxon>Chromadorea</taxon>
        <taxon>Rhabditida</taxon>
        <taxon>Spirurina</taxon>
        <taxon>Spiruromorpha</taxon>
        <taxon>Filarioidea</taxon>
        <taxon>Onchocercidae</taxon>
        <taxon>Loa</taxon>
    </lineage>
</organism>
<dbReference type="PANTHER" id="PTHR13486">
    <property type="entry name" value="TELOMERE LENGTH AND SILENCING PROTEIN 1 TLS1 FAMILY MEMBER"/>
    <property type="match status" value="1"/>
</dbReference>
<keyword evidence="3" id="KW-0677">Repeat</keyword>
<evidence type="ECO:0000256" key="2">
    <source>
        <dbReference type="ARBA" id="ARBA00007643"/>
    </source>
</evidence>
<comment type="similarity">
    <text evidence="2">Belongs to the TLS1 family.</text>
</comment>
<evidence type="ECO:0000256" key="1">
    <source>
        <dbReference type="ARBA" id="ARBA00004123"/>
    </source>
</evidence>
<evidence type="ECO:0000313" key="6">
    <source>
        <dbReference type="WBParaSite" id="EN70_11720"/>
    </source>
</evidence>
<dbReference type="FunFam" id="1.10.238.10:FF:000178">
    <property type="entry name" value="Calmodulin-2 A"/>
    <property type="match status" value="1"/>
</dbReference>
<reference evidence="5" key="1">
    <citation type="submission" date="2012-04" db="EMBL/GenBank/DDBJ databases">
        <title>The Genome Sequence of Loa loa.</title>
        <authorList>
            <consortium name="The Broad Institute Genome Sequencing Platform"/>
            <consortium name="Broad Institute Genome Sequencing Center for Infectious Disease"/>
            <person name="Nutman T.B."/>
            <person name="Fink D.L."/>
            <person name="Russ C."/>
            <person name="Young S."/>
            <person name="Zeng Q."/>
            <person name="Gargeya S."/>
            <person name="Alvarado L."/>
            <person name="Berlin A."/>
            <person name="Chapman S.B."/>
            <person name="Chen Z."/>
            <person name="Freedman E."/>
            <person name="Gellesch M."/>
            <person name="Goldberg J."/>
            <person name="Griggs A."/>
            <person name="Gujja S."/>
            <person name="Heilman E.R."/>
            <person name="Heiman D."/>
            <person name="Howarth C."/>
            <person name="Mehta T."/>
            <person name="Neiman D."/>
            <person name="Pearson M."/>
            <person name="Roberts A."/>
            <person name="Saif S."/>
            <person name="Shea T."/>
            <person name="Shenoy N."/>
            <person name="Sisk P."/>
            <person name="Stolte C."/>
            <person name="Sykes S."/>
            <person name="White J."/>
            <person name="Yandava C."/>
            <person name="Haas B."/>
            <person name="Henn M.R."/>
            <person name="Nusbaum C."/>
            <person name="Birren B."/>
        </authorList>
    </citation>
    <scope>NUCLEOTIDE SEQUENCE [LARGE SCALE GENOMIC DNA]</scope>
</reference>
<keyword evidence="4" id="KW-0539">Nucleus</keyword>
<comment type="subcellular location">
    <subcellularLocation>
        <location evidence="1">Nucleus</location>
    </subcellularLocation>
</comment>
<dbReference type="Gene3D" id="1.10.238.10">
    <property type="entry name" value="EF-hand"/>
    <property type="match status" value="1"/>
</dbReference>
<dbReference type="STRING" id="7209.A0A1I7VAV8"/>
<name>A0A1I7VAV8_LOALO</name>
<dbReference type="Pfam" id="PF07052">
    <property type="entry name" value="Hep_59"/>
    <property type="match status" value="1"/>
</dbReference>
<proteinExistence type="inferred from homology"/>
<dbReference type="AlphaFoldDB" id="A0A1I7VAV8"/>
<evidence type="ECO:0000256" key="4">
    <source>
        <dbReference type="ARBA" id="ARBA00023242"/>
    </source>
</evidence>
<dbReference type="GO" id="GO:0005681">
    <property type="term" value="C:spliceosomal complex"/>
    <property type="evidence" value="ECO:0007669"/>
    <property type="project" value="TreeGrafter"/>
</dbReference>
<dbReference type="WBParaSite" id="EN70_11720">
    <property type="protein sequence ID" value="EN70_11720"/>
    <property type="gene ID" value="EN70_11720"/>
</dbReference>
<evidence type="ECO:0000313" key="5">
    <source>
        <dbReference type="Proteomes" id="UP000095285"/>
    </source>
</evidence>
<dbReference type="InterPro" id="IPR010756">
    <property type="entry name" value="Tls1-like"/>
</dbReference>
<dbReference type="Proteomes" id="UP000095285">
    <property type="component" value="Unassembled WGS sequence"/>
</dbReference>
<protein>
    <submittedName>
        <fullName evidence="6">EF-hand domain-containing protein</fullName>
    </submittedName>
</protein>
<evidence type="ECO:0000256" key="3">
    <source>
        <dbReference type="ARBA" id="ARBA00022737"/>
    </source>
</evidence>
<dbReference type="InterPro" id="IPR011992">
    <property type="entry name" value="EF-hand-dom_pair"/>
</dbReference>
<dbReference type="SUPFAM" id="SSF47473">
    <property type="entry name" value="EF-hand"/>
    <property type="match status" value="1"/>
</dbReference>
<dbReference type="GO" id="GO:0000398">
    <property type="term" value="P:mRNA splicing, via spliceosome"/>
    <property type="evidence" value="ECO:0007669"/>
    <property type="project" value="TreeGrafter"/>
</dbReference>
<keyword evidence="5" id="KW-1185">Reference proteome</keyword>